<evidence type="ECO:0000313" key="3">
    <source>
        <dbReference type="Proteomes" id="UP000663855"/>
    </source>
</evidence>
<evidence type="ECO:0000313" key="2">
    <source>
        <dbReference type="EMBL" id="CAF1466445.1"/>
    </source>
</evidence>
<dbReference type="EMBL" id="CAJNOV010011832">
    <property type="protein sequence ID" value="CAF1466445.1"/>
    <property type="molecule type" value="Genomic_DNA"/>
</dbReference>
<gene>
    <name evidence="2" type="ORF">CJN711_LOCUS25409</name>
</gene>
<name>A0A815QQN1_9BILA</name>
<comment type="caution">
    <text evidence="2">The sequence shown here is derived from an EMBL/GenBank/DDBJ whole genome shotgun (WGS) entry which is preliminary data.</text>
</comment>
<organism evidence="2 3">
    <name type="scientific">Rotaria magnacalcarata</name>
    <dbReference type="NCBI Taxonomy" id="392030"/>
    <lineage>
        <taxon>Eukaryota</taxon>
        <taxon>Metazoa</taxon>
        <taxon>Spiralia</taxon>
        <taxon>Gnathifera</taxon>
        <taxon>Rotifera</taxon>
        <taxon>Eurotatoria</taxon>
        <taxon>Bdelloidea</taxon>
        <taxon>Philodinida</taxon>
        <taxon>Philodinidae</taxon>
        <taxon>Rotaria</taxon>
    </lineage>
</organism>
<dbReference type="Proteomes" id="UP000663855">
    <property type="component" value="Unassembled WGS sequence"/>
</dbReference>
<feature type="domain" description="F-box" evidence="1">
    <location>
        <begin position="2"/>
        <end position="56"/>
    </location>
</feature>
<feature type="non-terminal residue" evidence="2">
    <location>
        <position position="1"/>
    </location>
</feature>
<proteinExistence type="predicted"/>
<protein>
    <recommendedName>
        <fullName evidence="1">F-box domain-containing protein</fullName>
    </recommendedName>
</protein>
<sequence length="245" mass="28806">MISKFETLPNEILYDIFGYLSWDKILTSFWLLNKRINVLIYAIFSMDKYEISFSQLDLSYRKISSILLPLICNSSSLSSLIKNVHFDGRNSNCYSVIYEFLFYNNEEILESIRKPKEPGRIVSLERKSIMVLKQLIRQFFSNKCQLTGLRLDIADDNSPVNIHQCLVLCSHPLSNSISNKIQRCCLTLRHLYVCLKYTCFLEHLIEHIPNIERLSVTFKPRMDFESRSKSNIEKLIKSHGNWFEK</sequence>
<dbReference type="AlphaFoldDB" id="A0A815QQN1"/>
<dbReference type="PROSITE" id="PS50181">
    <property type="entry name" value="FBOX"/>
    <property type="match status" value="1"/>
</dbReference>
<evidence type="ECO:0000259" key="1">
    <source>
        <dbReference type="PROSITE" id="PS50181"/>
    </source>
</evidence>
<accession>A0A815QQN1</accession>
<dbReference type="InterPro" id="IPR001810">
    <property type="entry name" value="F-box_dom"/>
</dbReference>
<reference evidence="2" key="1">
    <citation type="submission" date="2021-02" db="EMBL/GenBank/DDBJ databases">
        <authorList>
            <person name="Nowell W R."/>
        </authorList>
    </citation>
    <scope>NUCLEOTIDE SEQUENCE</scope>
</reference>